<dbReference type="PROSITE" id="PS50994">
    <property type="entry name" value="INTEGRASE"/>
    <property type="match status" value="1"/>
</dbReference>
<dbReference type="Pfam" id="PF00078">
    <property type="entry name" value="RVT_1"/>
    <property type="match status" value="1"/>
</dbReference>
<feature type="domain" description="Integrase catalytic" evidence="14">
    <location>
        <begin position="1338"/>
        <end position="1496"/>
    </location>
</feature>
<dbReference type="SMART" id="SM00343">
    <property type="entry name" value="ZnF_C2HC"/>
    <property type="match status" value="1"/>
</dbReference>
<dbReference type="FunFam" id="3.10.20.370:FF:000001">
    <property type="entry name" value="Retrovirus-related Pol polyprotein from transposon 17.6-like protein"/>
    <property type="match status" value="1"/>
</dbReference>
<feature type="compositionally biased region" description="Acidic residues" evidence="11">
    <location>
        <begin position="1708"/>
        <end position="1718"/>
    </location>
</feature>
<feature type="compositionally biased region" description="Basic and acidic residues" evidence="11">
    <location>
        <begin position="1632"/>
        <end position="1643"/>
    </location>
</feature>
<dbReference type="InterPro" id="IPR041588">
    <property type="entry name" value="Integrase_H2C2"/>
</dbReference>
<dbReference type="KEGG" id="char:122133030"/>
<dbReference type="FunFam" id="3.30.70.270:FF:000020">
    <property type="entry name" value="Transposon Tf2-6 polyprotein-like Protein"/>
    <property type="match status" value="1"/>
</dbReference>
<dbReference type="Pfam" id="PF17919">
    <property type="entry name" value="RT_RNaseH_2"/>
    <property type="match status" value="1"/>
</dbReference>
<dbReference type="CDD" id="cd09274">
    <property type="entry name" value="RNase_HI_RT_Ty3"/>
    <property type="match status" value="1"/>
</dbReference>
<organism evidence="15 16">
    <name type="scientific">Clupea harengus</name>
    <name type="common">Atlantic herring</name>
    <dbReference type="NCBI Taxonomy" id="7950"/>
    <lineage>
        <taxon>Eukaryota</taxon>
        <taxon>Metazoa</taxon>
        <taxon>Chordata</taxon>
        <taxon>Craniata</taxon>
        <taxon>Vertebrata</taxon>
        <taxon>Euteleostomi</taxon>
        <taxon>Actinopterygii</taxon>
        <taxon>Neopterygii</taxon>
        <taxon>Teleostei</taxon>
        <taxon>Clupei</taxon>
        <taxon>Clupeiformes</taxon>
        <taxon>Clupeoidei</taxon>
        <taxon>Clupeidae</taxon>
        <taxon>Clupea</taxon>
    </lineage>
</organism>
<feature type="region of interest" description="Disordered" evidence="11">
    <location>
        <begin position="1662"/>
        <end position="1744"/>
    </location>
</feature>
<dbReference type="PROSITE" id="PS50158">
    <property type="entry name" value="ZF_CCHC"/>
    <property type="match status" value="1"/>
</dbReference>
<keyword evidence="8" id="KW-0511">Multifunctional enzyme</keyword>
<dbReference type="InterPro" id="IPR000477">
    <property type="entry name" value="RT_dom"/>
</dbReference>
<evidence type="ECO:0000259" key="13">
    <source>
        <dbReference type="PROSITE" id="PS50878"/>
    </source>
</evidence>
<keyword evidence="15" id="KW-1185">Reference proteome</keyword>
<dbReference type="GO" id="GO:0004519">
    <property type="term" value="F:endonuclease activity"/>
    <property type="evidence" value="ECO:0007669"/>
    <property type="project" value="UniProtKB-KW"/>
</dbReference>
<dbReference type="PROSITE" id="PS50878">
    <property type="entry name" value="RT_POL"/>
    <property type="match status" value="1"/>
</dbReference>
<dbReference type="FunFam" id="3.10.10.10:FF:000007">
    <property type="entry name" value="Retrovirus-related Pol polyprotein from transposon 17.6-like Protein"/>
    <property type="match status" value="1"/>
</dbReference>
<keyword evidence="2" id="KW-0808">Transferase</keyword>
<protein>
    <recommendedName>
        <fullName evidence="9">Gypsy retrotransposon integrase-like protein 1</fullName>
    </recommendedName>
</protein>
<feature type="domain" description="Reverse transcriptase" evidence="13">
    <location>
        <begin position="736"/>
        <end position="915"/>
    </location>
</feature>
<evidence type="ECO:0000256" key="3">
    <source>
        <dbReference type="ARBA" id="ARBA00022695"/>
    </source>
</evidence>
<evidence type="ECO:0000256" key="7">
    <source>
        <dbReference type="ARBA" id="ARBA00022918"/>
    </source>
</evidence>
<dbReference type="GO" id="GO:0015074">
    <property type="term" value="P:DNA integration"/>
    <property type="evidence" value="ECO:0007669"/>
    <property type="project" value="InterPro"/>
</dbReference>
<reference evidence="16" key="1">
    <citation type="submission" date="2025-08" db="UniProtKB">
        <authorList>
            <consortium name="RefSeq"/>
        </authorList>
    </citation>
    <scope>IDENTIFICATION</scope>
</reference>
<evidence type="ECO:0000256" key="11">
    <source>
        <dbReference type="SAM" id="MobiDB-lite"/>
    </source>
</evidence>
<evidence type="ECO:0000256" key="6">
    <source>
        <dbReference type="ARBA" id="ARBA00022801"/>
    </source>
</evidence>
<feature type="domain" description="CCHC-type" evidence="12">
    <location>
        <begin position="310"/>
        <end position="325"/>
    </location>
</feature>
<dbReference type="Pfam" id="PF00098">
    <property type="entry name" value="zf-CCHC"/>
    <property type="match status" value="1"/>
</dbReference>
<keyword evidence="5" id="KW-0255">Endonuclease</keyword>
<dbReference type="PANTHER" id="PTHR37984">
    <property type="entry name" value="PROTEIN CBG26694"/>
    <property type="match status" value="1"/>
</dbReference>
<dbReference type="InterPro" id="IPR048270">
    <property type="entry name" value="PNMA_C"/>
</dbReference>
<keyword evidence="10" id="KW-0479">Metal-binding</keyword>
<evidence type="ECO:0000256" key="5">
    <source>
        <dbReference type="ARBA" id="ARBA00022759"/>
    </source>
</evidence>
<feature type="region of interest" description="Disordered" evidence="11">
    <location>
        <begin position="336"/>
        <end position="367"/>
    </location>
</feature>
<dbReference type="Pfam" id="PF00665">
    <property type="entry name" value="rve"/>
    <property type="match status" value="1"/>
</dbReference>
<dbReference type="InterPro" id="IPR050951">
    <property type="entry name" value="Retrovirus_Pol_polyprotein"/>
</dbReference>
<evidence type="ECO:0000256" key="4">
    <source>
        <dbReference type="ARBA" id="ARBA00022722"/>
    </source>
</evidence>
<sequence>MDVLKEQFEELQQKFAEQSTHVKEQMVLLEQARSDQREALALAKQVIEQKTPTTVFIQRDRKCPDFSGSQSQGEMCIEEWIAALKSHFVVCKIPDEDKVELVKQHLKGEAKVTLKLMVEDETTDIANVLKILREVYGDKAPVGIRLREFYDRKQMAGERIRAYGYDLQEKLRRLKRRDSKCISDPDSMLKEQFVLGLRDDNLRREMKRQAKEQPTQIFNLLMQAAIDWSEEEETSQATRDKSHTRGAVSSVVTEETPPALSLQALHESIQKLAARQEELYRVVQGSEMRNTAKGRQQRLPQRDETGQLICYNCGEPGHISRECRKGQGRRRQATAFVSDVTSEDHDGQAEGTVSTARVGPITPTSVPVTEHRATPMGAFGNCFTVDVIIDGVKTCCLLDTGSEVTTMSEGHFKKHFTGKVLSPAKWVKLTAANGLDIPVLGCLYTDVECFGKRLTGKCVFVLRDDATSGKGPGEVPGILGMNVLADLRSLFNDMQGVQTMNRHKQSAGVGSLRRVFVKMAKEEQYVGPRGQMGYVRVAGRQAVMVPPRSEVVIEGRCRVPPKMHCQVLVEASPTSSMPHGLLVANVLTHAVEGKVSVRLLNTRDEPVMLPPRSRVAELSKPQKVLPKDTLMFEETNGEVHVQALEGAVARDRGWPESLAVPVQANVQGLSPPEICELNQLLQKHRDVFSQGDGDYGYTTTVTHRVPTGDAHPIKQRHRRIPPHVFQEVKRHVQDLVAQGILKESCSPWASPAVIVMKKDGSVRFCCDYRKLNSVTHRDAYPLPRVEESLDALGQARLFSSLDLTSGYFQVAVEEKDQEKTAVTTPFGLFQWTRMPFGLCNAPASFQRLMESVLGDLAFDVLLVYLDDVLVFSKDFTSHLERLDLVFRRLRNHGLKLNPKKCFLLRPEVKFLGHVVSAAGVQVDMEKVSVLENWPTPRSVRDVRQVVGFMSYYRRFVPQFAQVARPLHALMGTFKKGDNRAQQQSFSWSEACQIAFDKLRACLISPPVLAYPDYRIPFIVTTDGSRQGLGAVLSQRQDGIERVIAYASRGLRGSERNDKNYSAFKLELLALKWAVTEKFRDLLMYAKFTVVTDHNPLRHLETANLGAVEQRWVAQLAEFNFEVHYKPGKSNQNADVLSRLPVTIEPETEDTGKDFLVIREDEVRASLWPARKDQLKEAGKVQVVQAARRTRVCGYSWEEVRELQMKDQDLGPVLGAVKMGMRPNKQQLQGMSLSQRKVCGQWERLRIQQGVLVRDLQDPRDGVKICQLMVPTSLQQPIYESHHDHGGHFSVKGTLAKLKRGYYWSSMSKDVQVWVQKCKRCILAKDVFPKTQASMVCSNVTVPLEVLAMDYTLLEPSAGGYENVLVLTDMFTRFTVAVPTKDQTARTTAAALVKHWFACYGCPARLHSDQGRNFEAGVIKELCHIYGIAKSRTTPYHPQGNAQCERFNRTMHDMLRSLPANKKRNWKEHLPELVMAYNSHVHSSTGYSPFYLLFGRDARLPRDILGGMDFDDSGAENLDDWVLNHHQRLKMAADAARAATQDASKRRKRLYDRRARGALIRPGDRVLLRNHKPRGRNKIQDKWEPDPYLVIAQNHPDMPVYTVKPEAGGPTKVVHRDQMKPCVFETPIPANPTRERRPTSHDSESDAYDLVCIPRSYPHTRHACNTYSHHSSQDDTADTDGEEVRSRQSEQGGIPSTGEGRSHGGVQSDEADISGDDSEAIQRPARPQRSTRGQLPSRFKDFVPK</sequence>
<dbReference type="CTD" id="110437703"/>
<keyword evidence="10" id="KW-0863">Zinc-finger</keyword>
<evidence type="ECO:0000313" key="15">
    <source>
        <dbReference type="Proteomes" id="UP000515152"/>
    </source>
</evidence>
<dbReference type="InterPro" id="IPR001878">
    <property type="entry name" value="Znf_CCHC"/>
</dbReference>
<keyword evidence="3" id="KW-0548">Nucleotidyltransferase</keyword>
<evidence type="ECO:0000259" key="14">
    <source>
        <dbReference type="PROSITE" id="PS50994"/>
    </source>
</evidence>
<dbReference type="OrthoDB" id="4369127at2759"/>
<evidence type="ECO:0000313" key="16">
    <source>
        <dbReference type="RefSeq" id="XP_042564232.1"/>
    </source>
</evidence>
<dbReference type="PANTHER" id="PTHR37984:SF5">
    <property type="entry name" value="PROTEIN NYNRIN-LIKE"/>
    <property type="match status" value="1"/>
</dbReference>
<dbReference type="GO" id="GO:0006508">
    <property type="term" value="P:proteolysis"/>
    <property type="evidence" value="ECO:0007669"/>
    <property type="project" value="UniProtKB-KW"/>
</dbReference>
<dbReference type="InterPro" id="IPR041577">
    <property type="entry name" value="RT_RNaseH_2"/>
</dbReference>
<accession>A0A8M1KK38</accession>
<feature type="region of interest" description="Disordered" evidence="11">
    <location>
        <begin position="1621"/>
        <end position="1646"/>
    </location>
</feature>
<dbReference type="GO" id="GO:0003964">
    <property type="term" value="F:RNA-directed DNA polymerase activity"/>
    <property type="evidence" value="ECO:0007669"/>
    <property type="project" value="UniProtKB-KW"/>
</dbReference>
<keyword evidence="4" id="KW-0540">Nuclease</keyword>
<feature type="region of interest" description="Disordered" evidence="11">
    <location>
        <begin position="231"/>
        <end position="254"/>
    </location>
</feature>
<dbReference type="Pfam" id="PF14893">
    <property type="entry name" value="PNMA"/>
    <property type="match status" value="1"/>
</dbReference>
<evidence type="ECO:0000256" key="2">
    <source>
        <dbReference type="ARBA" id="ARBA00022679"/>
    </source>
</evidence>
<keyword evidence="10" id="KW-0862">Zinc</keyword>
<dbReference type="FunFam" id="3.30.420.10:FF:000032">
    <property type="entry name" value="Retrovirus-related Pol polyprotein from transposon 297-like Protein"/>
    <property type="match status" value="1"/>
</dbReference>
<keyword evidence="7" id="KW-0695">RNA-directed DNA polymerase</keyword>
<dbReference type="CDD" id="cd01647">
    <property type="entry name" value="RT_LTR"/>
    <property type="match status" value="1"/>
</dbReference>
<gene>
    <name evidence="16" type="primary">cuzd1.1</name>
</gene>
<dbReference type="GeneID" id="122133030"/>
<keyword evidence="6" id="KW-0378">Hydrolase</keyword>
<dbReference type="GO" id="GO:0008270">
    <property type="term" value="F:zinc ion binding"/>
    <property type="evidence" value="ECO:0007669"/>
    <property type="project" value="UniProtKB-KW"/>
</dbReference>
<dbReference type="GO" id="GO:0003676">
    <property type="term" value="F:nucleic acid binding"/>
    <property type="evidence" value="ECO:0007669"/>
    <property type="project" value="InterPro"/>
</dbReference>
<evidence type="ECO:0000256" key="8">
    <source>
        <dbReference type="ARBA" id="ARBA00023268"/>
    </source>
</evidence>
<dbReference type="Proteomes" id="UP000515152">
    <property type="component" value="Chromosome 7"/>
</dbReference>
<dbReference type="RefSeq" id="XP_042564232.1">
    <property type="nucleotide sequence ID" value="XM_042708298.1"/>
</dbReference>
<evidence type="ECO:0000256" key="10">
    <source>
        <dbReference type="PROSITE-ProRule" id="PRU00047"/>
    </source>
</evidence>
<dbReference type="FunFam" id="1.10.340.70:FF:000001">
    <property type="entry name" value="Retrovirus-related Pol polyprotein from transposon gypsy-like Protein"/>
    <property type="match status" value="1"/>
</dbReference>
<proteinExistence type="predicted"/>
<evidence type="ECO:0000259" key="12">
    <source>
        <dbReference type="PROSITE" id="PS50158"/>
    </source>
</evidence>
<evidence type="ECO:0000256" key="9">
    <source>
        <dbReference type="ARBA" id="ARBA00039658"/>
    </source>
</evidence>
<evidence type="ECO:0000256" key="1">
    <source>
        <dbReference type="ARBA" id="ARBA00022670"/>
    </source>
</evidence>
<name>A0A8M1KK38_CLUHA</name>
<dbReference type="GO" id="GO:0008233">
    <property type="term" value="F:peptidase activity"/>
    <property type="evidence" value="ECO:0007669"/>
    <property type="project" value="UniProtKB-KW"/>
</dbReference>
<dbReference type="Pfam" id="PF17921">
    <property type="entry name" value="Integrase_H2C2"/>
    <property type="match status" value="1"/>
</dbReference>
<dbReference type="InterPro" id="IPR001584">
    <property type="entry name" value="Integrase_cat-core"/>
</dbReference>
<keyword evidence="1" id="KW-0645">Protease</keyword>